<feature type="non-terminal residue" evidence="1">
    <location>
        <position position="35"/>
    </location>
</feature>
<gene>
    <name evidence="1" type="ORF">S01H1_49385</name>
</gene>
<sequence length="35" mass="4070">MDTSFLKKFAQEARRQLIKQVTARLDQILSMDSAE</sequence>
<dbReference type="EMBL" id="BARS01031765">
    <property type="protein sequence ID" value="GAG21829.1"/>
    <property type="molecule type" value="Genomic_DNA"/>
</dbReference>
<evidence type="ECO:0000313" key="1">
    <source>
        <dbReference type="EMBL" id="GAG21829.1"/>
    </source>
</evidence>
<comment type="caution">
    <text evidence="1">The sequence shown here is derived from an EMBL/GenBank/DDBJ whole genome shotgun (WGS) entry which is preliminary data.</text>
</comment>
<dbReference type="AlphaFoldDB" id="X0VTS9"/>
<name>X0VTS9_9ZZZZ</name>
<proteinExistence type="predicted"/>
<protein>
    <submittedName>
        <fullName evidence="1">Uncharacterized protein</fullName>
    </submittedName>
</protein>
<reference evidence="1" key="1">
    <citation type="journal article" date="2014" name="Front. Microbiol.">
        <title>High frequency of phylogenetically diverse reductive dehalogenase-homologous genes in deep subseafloor sedimentary metagenomes.</title>
        <authorList>
            <person name="Kawai M."/>
            <person name="Futagami T."/>
            <person name="Toyoda A."/>
            <person name="Takaki Y."/>
            <person name="Nishi S."/>
            <person name="Hori S."/>
            <person name="Arai W."/>
            <person name="Tsubouchi T."/>
            <person name="Morono Y."/>
            <person name="Uchiyama I."/>
            <person name="Ito T."/>
            <person name="Fujiyama A."/>
            <person name="Inagaki F."/>
            <person name="Takami H."/>
        </authorList>
    </citation>
    <scope>NUCLEOTIDE SEQUENCE</scope>
    <source>
        <strain evidence="1">Expedition CK06-06</strain>
    </source>
</reference>
<organism evidence="1">
    <name type="scientific">marine sediment metagenome</name>
    <dbReference type="NCBI Taxonomy" id="412755"/>
    <lineage>
        <taxon>unclassified sequences</taxon>
        <taxon>metagenomes</taxon>
        <taxon>ecological metagenomes</taxon>
    </lineage>
</organism>
<accession>X0VTS9</accession>